<evidence type="ECO:0000313" key="3">
    <source>
        <dbReference type="Proteomes" id="UP001597371"/>
    </source>
</evidence>
<feature type="compositionally biased region" description="Basic and acidic residues" evidence="1">
    <location>
        <begin position="1"/>
        <end position="14"/>
    </location>
</feature>
<reference evidence="3" key="1">
    <citation type="journal article" date="2019" name="Int. J. Syst. Evol. Microbiol.">
        <title>The Global Catalogue of Microorganisms (GCM) 10K type strain sequencing project: providing services to taxonomists for standard genome sequencing and annotation.</title>
        <authorList>
            <consortium name="The Broad Institute Genomics Platform"/>
            <consortium name="The Broad Institute Genome Sequencing Center for Infectious Disease"/>
            <person name="Wu L."/>
            <person name="Ma J."/>
        </authorList>
    </citation>
    <scope>NUCLEOTIDE SEQUENCE [LARGE SCALE GENOMIC DNA]</scope>
    <source>
        <strain evidence="3">ZS-35-S2</strain>
    </source>
</reference>
<protein>
    <submittedName>
        <fullName evidence="2">Uncharacterized protein</fullName>
    </submittedName>
</protein>
<name>A0ABW5CK67_9HYPH</name>
<comment type="caution">
    <text evidence="2">The sequence shown here is derived from an EMBL/GenBank/DDBJ whole genome shotgun (WGS) entry which is preliminary data.</text>
</comment>
<keyword evidence="3" id="KW-1185">Reference proteome</keyword>
<accession>A0ABW5CK67</accession>
<organism evidence="2 3">
    <name type="scientific">Aureimonas populi</name>
    <dbReference type="NCBI Taxonomy" id="1701758"/>
    <lineage>
        <taxon>Bacteria</taxon>
        <taxon>Pseudomonadati</taxon>
        <taxon>Pseudomonadota</taxon>
        <taxon>Alphaproteobacteria</taxon>
        <taxon>Hyphomicrobiales</taxon>
        <taxon>Aurantimonadaceae</taxon>
        <taxon>Aureimonas</taxon>
    </lineage>
</organism>
<sequence>MADETKNRRDDARLDASLSVLGDEGKEPHVGRVGDTPIRKEGTSLEEELAKGEARSGEGSHEQASEQAAKDAIRAEVDRFGKSPTS</sequence>
<evidence type="ECO:0000256" key="1">
    <source>
        <dbReference type="SAM" id="MobiDB-lite"/>
    </source>
</evidence>
<evidence type="ECO:0000313" key="2">
    <source>
        <dbReference type="EMBL" id="MFD2236413.1"/>
    </source>
</evidence>
<gene>
    <name evidence="2" type="ORF">ACFSKQ_02905</name>
</gene>
<proteinExistence type="predicted"/>
<dbReference type="Proteomes" id="UP001597371">
    <property type="component" value="Unassembled WGS sequence"/>
</dbReference>
<dbReference type="RefSeq" id="WP_209735649.1">
    <property type="nucleotide sequence ID" value="NZ_CP072611.1"/>
</dbReference>
<dbReference type="EMBL" id="JBHUIJ010000002">
    <property type="protein sequence ID" value="MFD2236413.1"/>
    <property type="molecule type" value="Genomic_DNA"/>
</dbReference>
<feature type="region of interest" description="Disordered" evidence="1">
    <location>
        <begin position="1"/>
        <end position="86"/>
    </location>
</feature>
<feature type="compositionally biased region" description="Basic and acidic residues" evidence="1">
    <location>
        <begin position="23"/>
        <end position="86"/>
    </location>
</feature>